<dbReference type="InterPro" id="IPR023149">
    <property type="entry name" value="Trans_acon_MeTrfase_C"/>
</dbReference>
<dbReference type="Gene3D" id="1.10.150.290">
    <property type="entry name" value="S-adenosyl-L-methionine-dependent methyltransferases"/>
    <property type="match status" value="1"/>
</dbReference>
<dbReference type="CDD" id="cd02440">
    <property type="entry name" value="AdoMet_MTases"/>
    <property type="match status" value="1"/>
</dbReference>
<organism evidence="5 6">
    <name type="scientific">Marinibaculum pumilum</name>
    <dbReference type="NCBI Taxonomy" id="1766165"/>
    <lineage>
        <taxon>Bacteria</taxon>
        <taxon>Pseudomonadati</taxon>
        <taxon>Pseudomonadota</taxon>
        <taxon>Alphaproteobacteria</taxon>
        <taxon>Rhodospirillales</taxon>
        <taxon>Rhodospirillaceae</taxon>
        <taxon>Marinibaculum</taxon>
    </lineage>
</organism>
<feature type="domain" description="Methyltransferase" evidence="4">
    <location>
        <begin position="65"/>
        <end position="154"/>
    </location>
</feature>
<dbReference type="Proteomes" id="UP001595528">
    <property type="component" value="Unassembled WGS sequence"/>
</dbReference>
<reference evidence="6" key="1">
    <citation type="journal article" date="2019" name="Int. J. Syst. Evol. Microbiol.">
        <title>The Global Catalogue of Microorganisms (GCM) 10K type strain sequencing project: providing services to taxonomists for standard genome sequencing and annotation.</title>
        <authorList>
            <consortium name="The Broad Institute Genomics Platform"/>
            <consortium name="The Broad Institute Genome Sequencing Center for Infectious Disease"/>
            <person name="Wu L."/>
            <person name="Ma J."/>
        </authorList>
    </citation>
    <scope>NUCLEOTIDE SEQUENCE [LARGE SCALE GENOMIC DNA]</scope>
    <source>
        <strain evidence="6">KCTC 42964</strain>
    </source>
</reference>
<name>A0ABV7KZ33_9PROT</name>
<comment type="caution">
    <text evidence="5">The sequence shown here is derived from an EMBL/GenBank/DDBJ whole genome shotgun (WGS) entry which is preliminary data.</text>
</comment>
<feature type="region of interest" description="Disordered" evidence="3">
    <location>
        <begin position="1"/>
        <end position="24"/>
    </location>
</feature>
<dbReference type="InterPro" id="IPR029063">
    <property type="entry name" value="SAM-dependent_MTases_sf"/>
</dbReference>
<evidence type="ECO:0000313" key="5">
    <source>
        <dbReference type="EMBL" id="MFC3227415.1"/>
    </source>
</evidence>
<keyword evidence="2" id="KW-0808">Transferase</keyword>
<keyword evidence="1 5" id="KW-0489">Methyltransferase</keyword>
<dbReference type="Pfam" id="PF13649">
    <property type="entry name" value="Methyltransf_25"/>
    <property type="match status" value="1"/>
</dbReference>
<dbReference type="PANTHER" id="PTHR43861:SF1">
    <property type="entry name" value="TRANS-ACONITATE 2-METHYLTRANSFERASE"/>
    <property type="match status" value="1"/>
</dbReference>
<evidence type="ECO:0000313" key="6">
    <source>
        <dbReference type="Proteomes" id="UP001595528"/>
    </source>
</evidence>
<dbReference type="EMBL" id="JBHRTR010000023">
    <property type="protein sequence ID" value="MFC3227415.1"/>
    <property type="molecule type" value="Genomic_DNA"/>
</dbReference>
<dbReference type="RefSeq" id="WP_379899583.1">
    <property type="nucleotide sequence ID" value="NZ_JBHRTR010000023.1"/>
</dbReference>
<keyword evidence="6" id="KW-1185">Reference proteome</keyword>
<dbReference type="PANTHER" id="PTHR43861">
    <property type="entry name" value="TRANS-ACONITATE 2-METHYLTRANSFERASE-RELATED"/>
    <property type="match status" value="1"/>
</dbReference>
<accession>A0ABV7KZ33</accession>
<proteinExistence type="predicted"/>
<protein>
    <submittedName>
        <fullName evidence="5">Methyltransferase domain-containing protein</fullName>
    </submittedName>
</protein>
<dbReference type="SUPFAM" id="SSF53335">
    <property type="entry name" value="S-adenosyl-L-methionine-dependent methyltransferases"/>
    <property type="match status" value="1"/>
</dbReference>
<dbReference type="GO" id="GO:0032259">
    <property type="term" value="P:methylation"/>
    <property type="evidence" value="ECO:0007669"/>
    <property type="project" value="UniProtKB-KW"/>
</dbReference>
<evidence type="ECO:0000259" key="4">
    <source>
        <dbReference type="Pfam" id="PF13649"/>
    </source>
</evidence>
<sequence length="289" mass="31301">MNAATGGERADGGRPGTADAGRLVAPDRQWQPDLYLRYAAYRERPAHDLLAQVPDLPEDLAGGLVVDLGCGPGNVTPHLAARFPLARLLGVDNAPAMLARARQLDLAATWQEADVATWTPPEPAALIFSNAVLQWLQDHHRLLPRLAGCLAPGGILAVQMPAYLRATSLTLVHDVAQDGPWAAALEGRLRVNPVAEAAVYYDLLAPACDTLDLWETVYQHVMDGPDDIVTWSQGTALLPVREALDAGGYAAFVEAYRAAVHRAYPRQPDGRVLFPFRRLFLLGRRRSGG</sequence>
<evidence type="ECO:0000256" key="2">
    <source>
        <dbReference type="ARBA" id="ARBA00022679"/>
    </source>
</evidence>
<dbReference type="InterPro" id="IPR041698">
    <property type="entry name" value="Methyltransf_25"/>
</dbReference>
<evidence type="ECO:0000256" key="3">
    <source>
        <dbReference type="SAM" id="MobiDB-lite"/>
    </source>
</evidence>
<dbReference type="Gene3D" id="3.40.50.150">
    <property type="entry name" value="Vaccinia Virus protein VP39"/>
    <property type="match status" value="1"/>
</dbReference>
<dbReference type="GO" id="GO:0008168">
    <property type="term" value="F:methyltransferase activity"/>
    <property type="evidence" value="ECO:0007669"/>
    <property type="project" value="UniProtKB-KW"/>
</dbReference>
<evidence type="ECO:0000256" key="1">
    <source>
        <dbReference type="ARBA" id="ARBA00022603"/>
    </source>
</evidence>
<gene>
    <name evidence="5" type="ORF">ACFOGJ_09250</name>
</gene>